<gene>
    <name evidence="2" type="primary">RGS8</name>
    <name evidence="2" type="ORF">AV530_007343</name>
</gene>
<sequence length="66" mass="7440">MLPASLWHPPPISKRGLKPRFGCQSLAGHAAGTDTPLERKGHRHASLFHDAWPVTSAMTWRDRDKR</sequence>
<comment type="caution">
    <text evidence="2">The sequence shown here is derived from an EMBL/GenBank/DDBJ whole genome shotgun (WGS) entry which is preliminary data.</text>
</comment>
<evidence type="ECO:0000313" key="2">
    <source>
        <dbReference type="EMBL" id="OPJ76893.1"/>
    </source>
</evidence>
<evidence type="ECO:0000313" key="3">
    <source>
        <dbReference type="Proteomes" id="UP000190648"/>
    </source>
</evidence>
<keyword evidence="3" id="KW-1185">Reference proteome</keyword>
<proteinExistence type="predicted"/>
<dbReference type="Proteomes" id="UP000190648">
    <property type="component" value="Unassembled WGS sequence"/>
</dbReference>
<feature type="region of interest" description="Disordered" evidence="1">
    <location>
        <begin position="1"/>
        <end position="20"/>
    </location>
</feature>
<name>A0A1V4JXP5_PATFA</name>
<organism evidence="2 3">
    <name type="scientific">Patagioenas fasciata monilis</name>
    <dbReference type="NCBI Taxonomy" id="372326"/>
    <lineage>
        <taxon>Eukaryota</taxon>
        <taxon>Metazoa</taxon>
        <taxon>Chordata</taxon>
        <taxon>Craniata</taxon>
        <taxon>Vertebrata</taxon>
        <taxon>Euteleostomi</taxon>
        <taxon>Archelosauria</taxon>
        <taxon>Archosauria</taxon>
        <taxon>Dinosauria</taxon>
        <taxon>Saurischia</taxon>
        <taxon>Theropoda</taxon>
        <taxon>Coelurosauria</taxon>
        <taxon>Aves</taxon>
        <taxon>Neognathae</taxon>
        <taxon>Neoaves</taxon>
        <taxon>Columbimorphae</taxon>
        <taxon>Columbiformes</taxon>
        <taxon>Columbidae</taxon>
        <taxon>Patagioenas</taxon>
    </lineage>
</organism>
<dbReference type="AlphaFoldDB" id="A0A1V4JXP5"/>
<accession>A0A1V4JXP5</accession>
<dbReference type="OrthoDB" id="196547at2759"/>
<dbReference type="EMBL" id="LSYS01005497">
    <property type="protein sequence ID" value="OPJ76893.1"/>
    <property type="molecule type" value="Genomic_DNA"/>
</dbReference>
<reference evidence="2 3" key="1">
    <citation type="submission" date="2016-02" db="EMBL/GenBank/DDBJ databases">
        <title>Band-tailed pigeon sequencing and assembly.</title>
        <authorList>
            <person name="Soares A.E."/>
            <person name="Novak B.J."/>
            <person name="Rice E.S."/>
            <person name="O'Connell B."/>
            <person name="Chang D."/>
            <person name="Weber S."/>
            <person name="Shapiro B."/>
        </authorList>
    </citation>
    <scope>NUCLEOTIDE SEQUENCE [LARGE SCALE GENOMIC DNA]</scope>
    <source>
        <strain evidence="2">BTP2013</strain>
        <tissue evidence="2">Blood</tissue>
    </source>
</reference>
<evidence type="ECO:0000256" key="1">
    <source>
        <dbReference type="SAM" id="MobiDB-lite"/>
    </source>
</evidence>
<protein>
    <submittedName>
        <fullName evidence="2">Regulator of G-protein signaling 8 isoform C</fullName>
    </submittedName>
</protein>